<dbReference type="InterPro" id="IPR050153">
    <property type="entry name" value="Metal_Ion_Import_ABC"/>
</dbReference>
<dbReference type="GO" id="GO:0016887">
    <property type="term" value="F:ATP hydrolysis activity"/>
    <property type="evidence" value="ECO:0007669"/>
    <property type="project" value="InterPro"/>
</dbReference>
<proteinExistence type="predicted"/>
<dbReference type="GO" id="GO:0005524">
    <property type="term" value="F:ATP binding"/>
    <property type="evidence" value="ECO:0007669"/>
    <property type="project" value="UniProtKB-KW"/>
</dbReference>
<dbReference type="AlphaFoldDB" id="A0A9W6SPA7"/>
<organism evidence="5 6">
    <name type="scientific">Actinorhabdospora filicis</name>
    <dbReference type="NCBI Taxonomy" id="1785913"/>
    <lineage>
        <taxon>Bacteria</taxon>
        <taxon>Bacillati</taxon>
        <taxon>Actinomycetota</taxon>
        <taxon>Actinomycetes</taxon>
        <taxon>Micromonosporales</taxon>
        <taxon>Micromonosporaceae</taxon>
        <taxon>Actinorhabdospora</taxon>
    </lineage>
</organism>
<keyword evidence="3" id="KW-0067">ATP-binding</keyword>
<dbReference type="RefSeq" id="WP_432705351.1">
    <property type="nucleotide sequence ID" value="NZ_BSTX01000003.1"/>
</dbReference>
<dbReference type="SMART" id="SM00382">
    <property type="entry name" value="AAA"/>
    <property type="match status" value="1"/>
</dbReference>
<dbReference type="EMBL" id="BSTX01000003">
    <property type="protein sequence ID" value="GLZ79397.1"/>
    <property type="molecule type" value="Genomic_DNA"/>
</dbReference>
<dbReference type="InterPro" id="IPR003439">
    <property type="entry name" value="ABC_transporter-like_ATP-bd"/>
</dbReference>
<evidence type="ECO:0000256" key="2">
    <source>
        <dbReference type="ARBA" id="ARBA00022741"/>
    </source>
</evidence>
<feature type="domain" description="ABC transporter" evidence="4">
    <location>
        <begin position="5"/>
        <end position="242"/>
    </location>
</feature>
<sequence length="246" mass="25636">MAKELHPVAVRGGVVHFGDRAVLHGVDLVVDPGRTVALLGANGSGKSTLVKTALGINRLSAGTAELFGVPVKRFRDWSRVGYVPQRLGAGGGVPATVREVVSAGRLSRRRIGLPARRADKAVVETALEAVGLADRAGDAVATLSGGQQQRALIARALVAEPRLLVLDEPTAGVDAASQEALAAVLRERAADGVTIVLVAHELGPLEPIIDRAVVLSHGRVVHDGAIPAHTGIHPHAHATEEQRLWT</sequence>
<evidence type="ECO:0000259" key="4">
    <source>
        <dbReference type="PROSITE" id="PS50893"/>
    </source>
</evidence>
<evidence type="ECO:0000256" key="3">
    <source>
        <dbReference type="ARBA" id="ARBA00022840"/>
    </source>
</evidence>
<dbReference type="PROSITE" id="PS00211">
    <property type="entry name" value="ABC_TRANSPORTER_1"/>
    <property type="match status" value="1"/>
</dbReference>
<dbReference type="InterPro" id="IPR003593">
    <property type="entry name" value="AAA+_ATPase"/>
</dbReference>
<dbReference type="Proteomes" id="UP001165079">
    <property type="component" value="Unassembled WGS sequence"/>
</dbReference>
<evidence type="ECO:0000256" key="1">
    <source>
        <dbReference type="ARBA" id="ARBA00022448"/>
    </source>
</evidence>
<dbReference type="PANTHER" id="PTHR42734">
    <property type="entry name" value="METAL TRANSPORT SYSTEM ATP-BINDING PROTEIN TM_0124-RELATED"/>
    <property type="match status" value="1"/>
</dbReference>
<dbReference type="InterPro" id="IPR027417">
    <property type="entry name" value="P-loop_NTPase"/>
</dbReference>
<reference evidence="5" key="1">
    <citation type="submission" date="2023-03" db="EMBL/GenBank/DDBJ databases">
        <title>Actinorhabdospora filicis NBRC 111898.</title>
        <authorList>
            <person name="Ichikawa N."/>
            <person name="Sato H."/>
            <person name="Tonouchi N."/>
        </authorList>
    </citation>
    <scope>NUCLEOTIDE SEQUENCE</scope>
    <source>
        <strain evidence="5">NBRC 111898</strain>
    </source>
</reference>
<keyword evidence="1" id="KW-0813">Transport</keyword>
<dbReference type="Gene3D" id="3.40.50.300">
    <property type="entry name" value="P-loop containing nucleotide triphosphate hydrolases"/>
    <property type="match status" value="1"/>
</dbReference>
<comment type="caution">
    <text evidence="5">The sequence shown here is derived from an EMBL/GenBank/DDBJ whole genome shotgun (WGS) entry which is preliminary data.</text>
</comment>
<keyword evidence="2" id="KW-0547">Nucleotide-binding</keyword>
<dbReference type="InterPro" id="IPR017871">
    <property type="entry name" value="ABC_transporter-like_CS"/>
</dbReference>
<protein>
    <submittedName>
        <fullName evidence="5">ABC transporter</fullName>
    </submittedName>
</protein>
<evidence type="ECO:0000313" key="6">
    <source>
        <dbReference type="Proteomes" id="UP001165079"/>
    </source>
</evidence>
<evidence type="ECO:0000313" key="5">
    <source>
        <dbReference type="EMBL" id="GLZ79397.1"/>
    </source>
</evidence>
<dbReference type="Pfam" id="PF00005">
    <property type="entry name" value="ABC_tran"/>
    <property type="match status" value="1"/>
</dbReference>
<dbReference type="PROSITE" id="PS50893">
    <property type="entry name" value="ABC_TRANSPORTER_2"/>
    <property type="match status" value="1"/>
</dbReference>
<accession>A0A9W6SPA7</accession>
<name>A0A9W6SPA7_9ACTN</name>
<gene>
    <name evidence="5" type="ORF">Afil01_42040</name>
</gene>
<keyword evidence="6" id="KW-1185">Reference proteome</keyword>
<dbReference type="SUPFAM" id="SSF52540">
    <property type="entry name" value="P-loop containing nucleoside triphosphate hydrolases"/>
    <property type="match status" value="1"/>
</dbReference>